<dbReference type="InterPro" id="IPR045155">
    <property type="entry name" value="Beta-lactam_cat"/>
</dbReference>
<keyword evidence="4" id="KW-1185">Reference proteome</keyword>
<dbReference type="PANTHER" id="PTHR35333:SF3">
    <property type="entry name" value="BETA-LACTAMASE-TYPE TRANSPEPTIDASE FOLD CONTAINING PROTEIN"/>
    <property type="match status" value="1"/>
</dbReference>
<feature type="region of interest" description="Disordered" evidence="1">
    <location>
        <begin position="37"/>
        <end position="63"/>
    </location>
</feature>
<dbReference type="InterPro" id="IPR000871">
    <property type="entry name" value="Beta-lactam_class-A"/>
</dbReference>
<dbReference type="RefSeq" id="WP_265382340.1">
    <property type="nucleotide sequence ID" value="NZ_CP110615.1"/>
</dbReference>
<dbReference type="SUPFAM" id="SSF56601">
    <property type="entry name" value="beta-lactamase/transpeptidase-like"/>
    <property type="match status" value="1"/>
</dbReference>
<protein>
    <submittedName>
        <fullName evidence="3">Class A beta-lactamase-related serine hydrolase</fullName>
    </submittedName>
</protein>
<feature type="domain" description="Beta-lactamase class A catalytic" evidence="2">
    <location>
        <begin position="122"/>
        <end position="279"/>
    </location>
</feature>
<dbReference type="GO" id="GO:0016787">
    <property type="term" value="F:hydrolase activity"/>
    <property type="evidence" value="ECO:0007669"/>
    <property type="project" value="UniProtKB-KW"/>
</dbReference>
<dbReference type="Gene3D" id="3.40.710.10">
    <property type="entry name" value="DD-peptidase/beta-lactamase superfamily"/>
    <property type="match status" value="1"/>
</dbReference>
<evidence type="ECO:0000313" key="3">
    <source>
        <dbReference type="EMBL" id="UZJ24233.1"/>
    </source>
</evidence>
<dbReference type="Proteomes" id="UP001164965">
    <property type="component" value="Chromosome"/>
</dbReference>
<gene>
    <name evidence="3" type="ORF">RHODO2019_13860</name>
</gene>
<feature type="compositionally biased region" description="Low complexity" evidence="1">
    <location>
        <begin position="46"/>
        <end position="63"/>
    </location>
</feature>
<dbReference type="InterPro" id="IPR012338">
    <property type="entry name" value="Beta-lactam/transpept-like"/>
</dbReference>
<evidence type="ECO:0000259" key="2">
    <source>
        <dbReference type="Pfam" id="PF13354"/>
    </source>
</evidence>
<name>A0ABY6NZ68_9NOCA</name>
<dbReference type="Pfam" id="PF13354">
    <property type="entry name" value="Beta-lactamase2"/>
    <property type="match status" value="1"/>
</dbReference>
<organism evidence="3 4">
    <name type="scientific">Rhodococcus antarcticus</name>
    <dbReference type="NCBI Taxonomy" id="2987751"/>
    <lineage>
        <taxon>Bacteria</taxon>
        <taxon>Bacillati</taxon>
        <taxon>Actinomycetota</taxon>
        <taxon>Actinomycetes</taxon>
        <taxon>Mycobacteriales</taxon>
        <taxon>Nocardiaceae</taxon>
        <taxon>Rhodococcus</taxon>
    </lineage>
</organism>
<proteinExistence type="predicted"/>
<accession>A0ABY6NZ68</accession>
<dbReference type="EMBL" id="CP110615">
    <property type="protein sequence ID" value="UZJ24233.1"/>
    <property type="molecule type" value="Genomic_DNA"/>
</dbReference>
<reference evidence="3" key="1">
    <citation type="submission" date="2022-10" db="EMBL/GenBank/DDBJ databases">
        <title>Rhodococcus sp.75.</title>
        <authorList>
            <person name="Sun M."/>
        </authorList>
    </citation>
    <scope>NUCLEOTIDE SEQUENCE</scope>
    <source>
        <strain evidence="3">75</strain>
    </source>
</reference>
<dbReference type="PANTHER" id="PTHR35333">
    <property type="entry name" value="BETA-LACTAMASE"/>
    <property type="match status" value="1"/>
</dbReference>
<keyword evidence="3" id="KW-0378">Hydrolase</keyword>
<evidence type="ECO:0000256" key="1">
    <source>
        <dbReference type="SAM" id="MobiDB-lite"/>
    </source>
</evidence>
<evidence type="ECO:0000313" key="4">
    <source>
        <dbReference type="Proteomes" id="UP001164965"/>
    </source>
</evidence>
<sequence>MSSARMLRRRVGAVVLVVVAATFVGGATLSLVDRQGAPTAGASSGVPVTTTDPTPSAAPTVPDPVGARTALDQLGAAAGIDPAAGVSVAARDTVTGASFQYGASTGMSTASVVKLEILVATMIRNQDDGDQLTAQDRSLARAMITESDNDAAIALFDELGGTSALVAVNDRLGLAATTIGAGGYFGFTTTGAADQVALLNLLTDPTSVLSAENRAYALDLMRSVVPDQDWGVSAAADPGSAPAVKNGWLPIDSDDGLWVVASVGVVTVHGHPVLLAVLVSHAATEGAGIDYIQQAARIAATAVTG</sequence>